<dbReference type="RefSeq" id="WP_130138975.1">
    <property type="nucleotide sequence ID" value="NZ_SGFE01000058.1"/>
</dbReference>
<accession>A0A4V2DX54</accession>
<sequence>MSNNLNSSPFIDFVPDLRNTCADISTFSIEHNKPHASDARGFCVFFGNSRHNARRDTYIQLSEAL</sequence>
<evidence type="ECO:0000313" key="1">
    <source>
        <dbReference type="EMBL" id="RZI29370.1"/>
    </source>
</evidence>
<reference evidence="1 2" key="1">
    <citation type="submission" date="2019-02" db="EMBL/GenBank/DDBJ databases">
        <title>Pseudomonas spp from wheat grain.</title>
        <authorList>
            <person name="Cho G.-S."/>
            <person name="Franz C.M.A.P."/>
        </authorList>
    </citation>
    <scope>NUCLEOTIDE SEQUENCE [LARGE SCALE GENOMIC DNA]</scope>
    <source>
        <strain evidence="1 2">133NRW</strain>
    </source>
</reference>
<dbReference type="Proteomes" id="UP000293369">
    <property type="component" value="Unassembled WGS sequence"/>
</dbReference>
<protein>
    <submittedName>
        <fullName evidence="1">Uncharacterized protein</fullName>
    </submittedName>
</protein>
<gene>
    <name evidence="1" type="ORF">EUX57_23175</name>
</gene>
<name>A0A4V2DX54_9PSED</name>
<proteinExistence type="predicted"/>
<comment type="caution">
    <text evidence="1">The sequence shown here is derived from an EMBL/GenBank/DDBJ whole genome shotgun (WGS) entry which is preliminary data.</text>
</comment>
<dbReference type="AlphaFoldDB" id="A0A4V2DX54"/>
<organism evidence="1 2">
    <name type="scientific">Pseudomonas orientalis</name>
    <dbReference type="NCBI Taxonomy" id="76758"/>
    <lineage>
        <taxon>Bacteria</taxon>
        <taxon>Pseudomonadati</taxon>
        <taxon>Pseudomonadota</taxon>
        <taxon>Gammaproteobacteria</taxon>
        <taxon>Pseudomonadales</taxon>
        <taxon>Pseudomonadaceae</taxon>
        <taxon>Pseudomonas</taxon>
    </lineage>
</organism>
<dbReference type="EMBL" id="SGFE01000058">
    <property type="protein sequence ID" value="RZI29370.1"/>
    <property type="molecule type" value="Genomic_DNA"/>
</dbReference>
<evidence type="ECO:0000313" key="2">
    <source>
        <dbReference type="Proteomes" id="UP000293369"/>
    </source>
</evidence>